<dbReference type="RefSeq" id="WP_379867441.1">
    <property type="nucleotide sequence ID" value="NZ_JBHTBW010000080.1"/>
</dbReference>
<proteinExistence type="predicted"/>
<evidence type="ECO:0000313" key="5">
    <source>
        <dbReference type="Proteomes" id="UP001596500"/>
    </source>
</evidence>
<dbReference type="PROSITE" id="PS51480">
    <property type="entry name" value="DHAL"/>
    <property type="match status" value="1"/>
</dbReference>
<keyword evidence="5" id="KW-1185">Reference proteome</keyword>
<evidence type="ECO:0000313" key="4">
    <source>
        <dbReference type="EMBL" id="MFC7443114.1"/>
    </source>
</evidence>
<comment type="caution">
    <text evidence="4">The sequence shown here is derived from an EMBL/GenBank/DDBJ whole genome shotgun (WGS) entry which is preliminary data.</text>
</comment>
<reference evidence="5" key="1">
    <citation type="journal article" date="2019" name="Int. J. Syst. Evol. Microbiol.">
        <title>The Global Catalogue of Microorganisms (GCM) 10K type strain sequencing project: providing services to taxonomists for standard genome sequencing and annotation.</title>
        <authorList>
            <consortium name="The Broad Institute Genomics Platform"/>
            <consortium name="The Broad Institute Genome Sequencing Center for Infectious Disease"/>
            <person name="Wu L."/>
            <person name="Ma J."/>
        </authorList>
    </citation>
    <scope>NUCLEOTIDE SEQUENCE [LARGE SCALE GENOMIC DNA]</scope>
    <source>
        <strain evidence="5">CGMCC 1.12942</strain>
    </source>
</reference>
<dbReference type="SUPFAM" id="SSF101473">
    <property type="entry name" value="DhaL-like"/>
    <property type="match status" value="1"/>
</dbReference>
<evidence type="ECO:0000259" key="3">
    <source>
        <dbReference type="PROSITE" id="PS51480"/>
    </source>
</evidence>
<gene>
    <name evidence="4" type="primary">dhaL</name>
    <name evidence="4" type="ORF">ACFQNG_18780</name>
</gene>
<dbReference type="SMART" id="SM01120">
    <property type="entry name" value="Dak2"/>
    <property type="match status" value="1"/>
</dbReference>
<dbReference type="Gene3D" id="1.25.40.340">
    <property type="match status" value="1"/>
</dbReference>
<dbReference type="InterPro" id="IPR004007">
    <property type="entry name" value="DhaL_dom"/>
</dbReference>
<dbReference type="PANTHER" id="PTHR28629:SF4">
    <property type="entry name" value="TRIOKINASE_FMN CYCLASE"/>
    <property type="match status" value="1"/>
</dbReference>
<dbReference type="InterPro" id="IPR050861">
    <property type="entry name" value="Dihydroxyacetone_Kinase"/>
</dbReference>
<dbReference type="InterPro" id="IPR012737">
    <property type="entry name" value="DhaK_L_YcgS"/>
</dbReference>
<dbReference type="Pfam" id="PF02734">
    <property type="entry name" value="Dak2"/>
    <property type="match status" value="1"/>
</dbReference>
<dbReference type="InterPro" id="IPR036117">
    <property type="entry name" value="DhaL_dom_sf"/>
</dbReference>
<evidence type="ECO:0000256" key="2">
    <source>
        <dbReference type="ARBA" id="ARBA00022777"/>
    </source>
</evidence>
<evidence type="ECO:0000256" key="1">
    <source>
        <dbReference type="ARBA" id="ARBA00022679"/>
    </source>
</evidence>
<dbReference type="EMBL" id="JBHTBW010000080">
    <property type="protein sequence ID" value="MFC7443114.1"/>
    <property type="molecule type" value="Genomic_DNA"/>
</dbReference>
<protein>
    <submittedName>
        <fullName evidence="4">Dihydroxyacetone kinase subunit DhaL</fullName>
        <ecNumber evidence="4">2.7.1.121</ecNumber>
    </submittedName>
</protein>
<keyword evidence="1 4" id="KW-0808">Transferase</keyword>
<dbReference type="NCBIfam" id="TIGR02365">
    <property type="entry name" value="dha_L_ycgS"/>
    <property type="match status" value="1"/>
</dbReference>
<dbReference type="Proteomes" id="UP001596500">
    <property type="component" value="Unassembled WGS sequence"/>
</dbReference>
<dbReference type="GO" id="GO:0047324">
    <property type="term" value="F:phosphoenolpyruvate-glycerone phosphotransferase activity"/>
    <property type="evidence" value="ECO:0007669"/>
    <property type="project" value="UniProtKB-EC"/>
</dbReference>
<name>A0ABW2RQA5_9BACL</name>
<dbReference type="PANTHER" id="PTHR28629">
    <property type="entry name" value="TRIOKINASE/FMN CYCLASE"/>
    <property type="match status" value="1"/>
</dbReference>
<sequence length="208" mass="22963">MELTHERFIAWLRLYGERLQEKRLELSELDQAIGDGDHGINMARGLLEVVRKLDASTPADIGATCQLVAMSLLAKVGGASGPLYSTAFLKMAQVWKGKKRLLPAELAQGFREATEGMKMRGKAQLGDKTMIDVWEPVTRQMEQQANCSWAEVRRQAEDALSRTKELEAKRGRASYLGARSVGHLDPGAASSYHLFDALCQVMEEGGDV</sequence>
<organism evidence="4 5">
    <name type="scientific">Laceyella putida</name>
    <dbReference type="NCBI Taxonomy" id="110101"/>
    <lineage>
        <taxon>Bacteria</taxon>
        <taxon>Bacillati</taxon>
        <taxon>Bacillota</taxon>
        <taxon>Bacilli</taxon>
        <taxon>Bacillales</taxon>
        <taxon>Thermoactinomycetaceae</taxon>
        <taxon>Laceyella</taxon>
    </lineage>
</organism>
<dbReference type="EC" id="2.7.1.121" evidence="4"/>
<feature type="domain" description="DhaL" evidence="3">
    <location>
        <begin position="6"/>
        <end position="200"/>
    </location>
</feature>
<keyword evidence="2 4" id="KW-0418">Kinase</keyword>
<accession>A0ABW2RQA5</accession>